<accession>A0A2B7Y5C8</accession>
<comment type="caution">
    <text evidence="2">The sequence shown here is derived from an EMBL/GenBank/DDBJ whole genome shotgun (WGS) entry which is preliminary data.</text>
</comment>
<dbReference type="InterPro" id="IPR016181">
    <property type="entry name" value="Acyl_CoA_acyltransferase"/>
</dbReference>
<dbReference type="InterPro" id="IPR052523">
    <property type="entry name" value="Trichothecene_AcTrans"/>
</dbReference>
<dbReference type="SUPFAM" id="SSF55729">
    <property type="entry name" value="Acyl-CoA N-acyltransferases (Nat)"/>
    <property type="match status" value="1"/>
</dbReference>
<dbReference type="PROSITE" id="PS51186">
    <property type="entry name" value="GNAT"/>
    <property type="match status" value="1"/>
</dbReference>
<evidence type="ECO:0000313" key="2">
    <source>
        <dbReference type="EMBL" id="PGH19364.1"/>
    </source>
</evidence>
<proteinExistence type="predicted"/>
<evidence type="ECO:0000259" key="1">
    <source>
        <dbReference type="PROSITE" id="PS51186"/>
    </source>
</evidence>
<dbReference type="Gene3D" id="3.40.630.30">
    <property type="match status" value="1"/>
</dbReference>
<keyword evidence="3" id="KW-1185">Reference proteome</keyword>
<feature type="domain" description="N-acetyltransferase" evidence="1">
    <location>
        <begin position="3"/>
        <end position="212"/>
    </location>
</feature>
<protein>
    <recommendedName>
        <fullName evidence="1">N-acetyltransferase domain-containing protein</fullName>
    </recommendedName>
</protein>
<dbReference type="EMBL" id="PDNA01000048">
    <property type="protein sequence ID" value="PGH19364.1"/>
    <property type="molecule type" value="Genomic_DNA"/>
</dbReference>
<dbReference type="CDD" id="cd04301">
    <property type="entry name" value="NAT_SF"/>
    <property type="match status" value="1"/>
</dbReference>
<organism evidence="2 3">
    <name type="scientific">Polytolypa hystricis (strain UAMH7299)</name>
    <dbReference type="NCBI Taxonomy" id="1447883"/>
    <lineage>
        <taxon>Eukaryota</taxon>
        <taxon>Fungi</taxon>
        <taxon>Dikarya</taxon>
        <taxon>Ascomycota</taxon>
        <taxon>Pezizomycotina</taxon>
        <taxon>Eurotiomycetes</taxon>
        <taxon>Eurotiomycetidae</taxon>
        <taxon>Onygenales</taxon>
        <taxon>Onygenales incertae sedis</taxon>
        <taxon>Polytolypa</taxon>
    </lineage>
</organism>
<sequence>MGLTVLPATLSDIPSIYDTYFAAFAGEPILSILFPNQDVTSPSFRTAHSAHTAQYWQTLTVQHTLKCVDTVTGQIVGMATWDVYWREKTDEERKVPKAEWLEGKDRERAEEFLTGFWEAREKVLAGSKHVYCMVLATHPDHRRRGIGKLLMEWGTDIAERLNLPVYLEATYSGLPLYEKLGFQTLNEGVMLRKEITGWNEDVEAPLMAKMPGAAGEMGFEEWVKRGRPKMPLLSN</sequence>
<dbReference type="Pfam" id="PF00583">
    <property type="entry name" value="Acetyltransf_1"/>
    <property type="match status" value="1"/>
</dbReference>
<dbReference type="InterPro" id="IPR000182">
    <property type="entry name" value="GNAT_dom"/>
</dbReference>
<reference evidence="2 3" key="1">
    <citation type="submission" date="2017-10" db="EMBL/GenBank/DDBJ databases">
        <title>Comparative genomics in systemic dimorphic fungi from Ajellomycetaceae.</title>
        <authorList>
            <person name="Munoz J.F."/>
            <person name="Mcewen J.G."/>
            <person name="Clay O.K."/>
            <person name="Cuomo C.A."/>
        </authorList>
    </citation>
    <scope>NUCLEOTIDE SEQUENCE [LARGE SCALE GENOMIC DNA]</scope>
    <source>
        <strain evidence="2 3">UAMH7299</strain>
    </source>
</reference>
<gene>
    <name evidence="2" type="ORF">AJ80_04004</name>
</gene>
<dbReference type="GO" id="GO:0016747">
    <property type="term" value="F:acyltransferase activity, transferring groups other than amino-acyl groups"/>
    <property type="evidence" value="ECO:0007669"/>
    <property type="project" value="InterPro"/>
</dbReference>
<dbReference type="PANTHER" id="PTHR42791:SF17">
    <property type="entry name" value="ACETYLTRANSFERASE, GNAT FAMILY FAMILY (AFU_ORTHOLOGUE AFUA_8G05690)"/>
    <property type="match status" value="1"/>
</dbReference>
<dbReference type="STRING" id="1447883.A0A2B7Y5C8"/>
<dbReference type="AlphaFoldDB" id="A0A2B7Y5C8"/>
<name>A0A2B7Y5C8_POLH7</name>
<dbReference type="Proteomes" id="UP000224634">
    <property type="component" value="Unassembled WGS sequence"/>
</dbReference>
<dbReference type="PANTHER" id="PTHR42791">
    <property type="entry name" value="GNAT FAMILY ACETYLTRANSFERASE"/>
    <property type="match status" value="1"/>
</dbReference>
<dbReference type="OrthoDB" id="2744543at2759"/>
<evidence type="ECO:0000313" key="3">
    <source>
        <dbReference type="Proteomes" id="UP000224634"/>
    </source>
</evidence>